<dbReference type="InterPro" id="IPR012337">
    <property type="entry name" value="RNaseH-like_sf"/>
</dbReference>
<organism evidence="2 3">
    <name type="scientific">Phytophthora fragariaefolia</name>
    <dbReference type="NCBI Taxonomy" id="1490495"/>
    <lineage>
        <taxon>Eukaryota</taxon>
        <taxon>Sar</taxon>
        <taxon>Stramenopiles</taxon>
        <taxon>Oomycota</taxon>
        <taxon>Peronosporomycetes</taxon>
        <taxon>Peronosporales</taxon>
        <taxon>Peronosporaceae</taxon>
        <taxon>Phytophthora</taxon>
    </lineage>
</organism>
<dbReference type="GO" id="GO:0003676">
    <property type="term" value="F:nucleic acid binding"/>
    <property type="evidence" value="ECO:0007669"/>
    <property type="project" value="InterPro"/>
</dbReference>
<evidence type="ECO:0000313" key="2">
    <source>
        <dbReference type="EMBL" id="GMF38609.1"/>
    </source>
</evidence>
<dbReference type="Proteomes" id="UP001165121">
    <property type="component" value="Unassembled WGS sequence"/>
</dbReference>
<evidence type="ECO:0000313" key="3">
    <source>
        <dbReference type="Proteomes" id="UP001165121"/>
    </source>
</evidence>
<name>A0A9W7CQB6_9STRA</name>
<feature type="region of interest" description="Disordered" evidence="1">
    <location>
        <begin position="112"/>
        <end position="132"/>
    </location>
</feature>
<keyword evidence="3" id="KW-1185">Reference proteome</keyword>
<dbReference type="SUPFAM" id="SSF53098">
    <property type="entry name" value="Ribonuclease H-like"/>
    <property type="match status" value="1"/>
</dbReference>
<reference evidence="2" key="1">
    <citation type="submission" date="2023-04" db="EMBL/GenBank/DDBJ databases">
        <title>Phytophthora fragariaefolia NBRC 109709.</title>
        <authorList>
            <person name="Ichikawa N."/>
            <person name="Sato H."/>
            <person name="Tonouchi N."/>
        </authorList>
    </citation>
    <scope>NUCLEOTIDE SEQUENCE</scope>
    <source>
        <strain evidence="2">NBRC 109709</strain>
    </source>
</reference>
<gene>
    <name evidence="2" type="ORF">Pfra01_001119200</name>
</gene>
<dbReference type="Gene3D" id="3.30.420.10">
    <property type="entry name" value="Ribonuclease H-like superfamily/Ribonuclease H"/>
    <property type="match status" value="1"/>
</dbReference>
<comment type="caution">
    <text evidence="2">The sequence shown here is derived from an EMBL/GenBank/DDBJ whole genome shotgun (WGS) entry which is preliminary data.</text>
</comment>
<proteinExistence type="predicted"/>
<dbReference type="OrthoDB" id="122479at2759"/>
<protein>
    <submittedName>
        <fullName evidence="2">Unnamed protein product</fullName>
    </submittedName>
</protein>
<sequence length="166" mass="17697">MGDSFGSSKYILVLKDHVTHYWELVVADAADTSVTVAALLDWHSRFGIPPEWVSDNGSYFKNDVVAELSRRLRTKQSFKLAYSPDQWTSGESQSRYPTGYSSDAAILQGPLQGLGVSSPDGPGEPKAHGGAVIGEPFADRTIHWAADADAATGVLSAGNDGVADRS</sequence>
<evidence type="ECO:0000256" key="1">
    <source>
        <dbReference type="SAM" id="MobiDB-lite"/>
    </source>
</evidence>
<dbReference type="InterPro" id="IPR036397">
    <property type="entry name" value="RNaseH_sf"/>
</dbReference>
<dbReference type="EMBL" id="BSXT01001099">
    <property type="protein sequence ID" value="GMF38609.1"/>
    <property type="molecule type" value="Genomic_DNA"/>
</dbReference>
<dbReference type="AlphaFoldDB" id="A0A9W7CQB6"/>
<accession>A0A9W7CQB6</accession>